<reference evidence="2" key="1">
    <citation type="submission" date="2021-07" db="EMBL/GenBank/DDBJ databases">
        <authorList>
            <person name="Durling M."/>
        </authorList>
    </citation>
    <scope>NUCLEOTIDE SEQUENCE</scope>
</reference>
<feature type="region of interest" description="Disordered" evidence="1">
    <location>
        <begin position="61"/>
        <end position="97"/>
    </location>
</feature>
<feature type="compositionally biased region" description="Pro residues" evidence="1">
    <location>
        <begin position="319"/>
        <end position="329"/>
    </location>
</feature>
<feature type="region of interest" description="Disordered" evidence="1">
    <location>
        <begin position="249"/>
        <end position="338"/>
    </location>
</feature>
<dbReference type="AlphaFoldDB" id="A0A9N9LWK5"/>
<evidence type="ECO:0000256" key="1">
    <source>
        <dbReference type="SAM" id="MobiDB-lite"/>
    </source>
</evidence>
<name>A0A9N9LWK5_9HELO</name>
<dbReference type="Proteomes" id="UP000701801">
    <property type="component" value="Unassembled WGS sequence"/>
</dbReference>
<accession>A0A9N9LWK5</accession>
<evidence type="ECO:0000313" key="3">
    <source>
        <dbReference type="Proteomes" id="UP000701801"/>
    </source>
</evidence>
<protein>
    <submittedName>
        <fullName evidence="2">Uncharacterized protein</fullName>
    </submittedName>
</protein>
<organism evidence="2 3">
    <name type="scientific">Hymenoscyphus albidus</name>
    <dbReference type="NCBI Taxonomy" id="595503"/>
    <lineage>
        <taxon>Eukaryota</taxon>
        <taxon>Fungi</taxon>
        <taxon>Dikarya</taxon>
        <taxon>Ascomycota</taxon>
        <taxon>Pezizomycotina</taxon>
        <taxon>Leotiomycetes</taxon>
        <taxon>Helotiales</taxon>
        <taxon>Helotiaceae</taxon>
        <taxon>Hymenoscyphus</taxon>
    </lineage>
</organism>
<feature type="compositionally biased region" description="Low complexity" evidence="1">
    <location>
        <begin position="423"/>
        <end position="438"/>
    </location>
</feature>
<feature type="compositionally biased region" description="Basic and acidic residues" evidence="1">
    <location>
        <begin position="262"/>
        <end position="284"/>
    </location>
</feature>
<comment type="caution">
    <text evidence="2">The sequence shown here is derived from an EMBL/GenBank/DDBJ whole genome shotgun (WGS) entry which is preliminary data.</text>
</comment>
<gene>
    <name evidence="2" type="ORF">HYALB_00007123</name>
</gene>
<feature type="compositionally biased region" description="Polar residues" evidence="1">
    <location>
        <begin position="373"/>
        <end position="385"/>
    </location>
</feature>
<feature type="region of interest" description="Disordered" evidence="1">
    <location>
        <begin position="122"/>
        <end position="164"/>
    </location>
</feature>
<feature type="compositionally biased region" description="Polar residues" evidence="1">
    <location>
        <begin position="308"/>
        <end position="318"/>
    </location>
</feature>
<dbReference type="EMBL" id="CAJVRM010000618">
    <property type="protein sequence ID" value="CAG8982444.1"/>
    <property type="molecule type" value="Genomic_DNA"/>
</dbReference>
<dbReference type="OrthoDB" id="3559122at2759"/>
<feature type="region of interest" description="Disordered" evidence="1">
    <location>
        <begin position="373"/>
        <end position="452"/>
    </location>
</feature>
<proteinExistence type="predicted"/>
<sequence length="452" mass="50462">MFPPPPRSNANSEDCEDFPIKFFHQGLDMEETARKYPLETPTTPPPFVLFDASGEVNPDLLLSIGEEDPSPKTPTPAPLRPTIIRSSTDKGVNPPSLPPVFDLPPPPPFVLPPFEKLQDVSNPFQEPATAPPSSQRKPNLPRFKTNSILPTIPPTASDLPPTPSSLAPLHLTGLLQEVLSIMNTIMGQQSIVQEEDDLLQDLTELVVIMQDEAEALVNMADLVEEYVEEVEAAEMREWIEELDLEGSINADTGVNKSPVMKGSERWKREGQDLKTRRRHERGDSGIELDSSESEVDPSRNFQIVPYRAQNSNLSTPTKSRPPPRNPVTPPNRKMNQAPQILSPNVFTPLKRIQTQAPQVLSPKIFTPANKIQYQQASPRNSQRRVTPSYARPTVASMKHPSREKMRVKKPSQNFRDSGLGMWSPARISPSSSSARSSRTNAMRQRTFEAEWV</sequence>
<feature type="compositionally biased region" description="Basic residues" evidence="1">
    <location>
        <begin position="399"/>
        <end position="409"/>
    </location>
</feature>
<evidence type="ECO:0000313" key="2">
    <source>
        <dbReference type="EMBL" id="CAG8982444.1"/>
    </source>
</evidence>
<keyword evidence="3" id="KW-1185">Reference proteome</keyword>